<name>A0A1R0F9B5_9HYPH</name>
<evidence type="ECO:0000313" key="4">
    <source>
        <dbReference type="Proteomes" id="UP000187344"/>
    </source>
</evidence>
<sequence>MSKPVNSFLGDTPGRVVIKLLVFSILVGIVMTLLGWTPMDVVWKISHFFTSLWSMGFEAFEKLFNVVVVGAAIVIPIFIIMRILSLIR</sequence>
<organism evidence="3 4">
    <name type="scientific">Bartonella apis</name>
    <dbReference type="NCBI Taxonomy" id="1686310"/>
    <lineage>
        <taxon>Bacteria</taxon>
        <taxon>Pseudomonadati</taxon>
        <taxon>Pseudomonadota</taxon>
        <taxon>Alphaproteobacteria</taxon>
        <taxon>Hyphomicrobiales</taxon>
        <taxon>Bartonellaceae</taxon>
        <taxon>Bartonella</taxon>
    </lineage>
</organism>
<accession>A0A1R0F9B5</accession>
<evidence type="ECO:0000256" key="1">
    <source>
        <dbReference type="SAM" id="Phobius"/>
    </source>
</evidence>
<feature type="domain" description="DUF6460" evidence="2">
    <location>
        <begin position="52"/>
        <end position="86"/>
    </location>
</feature>
<comment type="caution">
    <text evidence="3">The sequence shown here is derived from an EMBL/GenBank/DDBJ whole genome shotgun (WGS) entry which is preliminary data.</text>
</comment>
<protein>
    <recommendedName>
        <fullName evidence="2">DUF6460 domain-containing protein</fullName>
    </recommendedName>
</protein>
<reference evidence="3 4" key="1">
    <citation type="submission" date="2016-12" db="EMBL/GenBank/DDBJ databases">
        <title>Comparative genomics of Bartonella apis.</title>
        <authorList>
            <person name="Engel P."/>
        </authorList>
    </citation>
    <scope>NUCLEOTIDE SEQUENCE [LARGE SCALE GENOMIC DNA]</scope>
    <source>
        <strain evidence="3 4">PEB0149</strain>
    </source>
</reference>
<dbReference type="InterPro" id="IPR045594">
    <property type="entry name" value="DUF6460"/>
</dbReference>
<dbReference type="EMBL" id="LXYT01000002">
    <property type="protein sequence ID" value="OLY43482.1"/>
    <property type="molecule type" value="Genomic_DNA"/>
</dbReference>
<evidence type="ECO:0000259" key="2">
    <source>
        <dbReference type="Pfam" id="PF20061"/>
    </source>
</evidence>
<dbReference type="AlphaFoldDB" id="A0A1R0F9B5"/>
<dbReference type="OrthoDB" id="8480887at2"/>
<keyword evidence="1" id="KW-0812">Transmembrane</keyword>
<dbReference type="RefSeq" id="WP_075870328.1">
    <property type="nucleotide sequence ID" value="NZ_CALYQA010000001.1"/>
</dbReference>
<dbReference type="Proteomes" id="UP000187344">
    <property type="component" value="Unassembled WGS sequence"/>
</dbReference>
<feature type="transmembrane region" description="Helical" evidence="1">
    <location>
        <begin position="63"/>
        <end position="84"/>
    </location>
</feature>
<keyword evidence="1" id="KW-0472">Membrane</keyword>
<dbReference type="GeneID" id="92991912"/>
<gene>
    <name evidence="3" type="ORF">PEB0149_009090</name>
</gene>
<dbReference type="Pfam" id="PF20061">
    <property type="entry name" value="DUF6460"/>
    <property type="match status" value="1"/>
</dbReference>
<keyword evidence="1" id="KW-1133">Transmembrane helix</keyword>
<proteinExistence type="predicted"/>
<feature type="transmembrane region" description="Helical" evidence="1">
    <location>
        <begin position="20"/>
        <end position="43"/>
    </location>
</feature>
<keyword evidence="4" id="KW-1185">Reference proteome</keyword>
<evidence type="ECO:0000313" key="3">
    <source>
        <dbReference type="EMBL" id="OLY43482.1"/>
    </source>
</evidence>